<dbReference type="EMBL" id="JADGKB010000064">
    <property type="protein sequence ID" value="KAJ3255569.1"/>
    <property type="molecule type" value="Genomic_DNA"/>
</dbReference>
<comment type="caution">
    <text evidence="2">The sequence shown here is derived from an EMBL/GenBank/DDBJ whole genome shotgun (WGS) entry which is preliminary data.</text>
</comment>
<sequence length="249" mass="28202">MEELKIAVGGIPVSLYSIPQKPEGKKPLGIFFLHGRTWTSDSTIKRWYDYLTSVLEAFPEKVYLIAFDQRNHGERMVNEIHNKGKDENPNHALDMFAIQYGTAKDVSYLIDCLPLFVDIQRWWVFGFSLGGHATLLSLVVEDRLELGISIVGCGDYATLMKMRDLPVSPALERLLNERDPINNIGKLKGRNLLCLNGGADDLVQAAANNEFAKHLQSGSFRYVVDPDAKHELSELMKTLIKDYFQSHYQ</sequence>
<dbReference type="GO" id="GO:0006508">
    <property type="term" value="P:proteolysis"/>
    <property type="evidence" value="ECO:0007669"/>
    <property type="project" value="InterPro"/>
</dbReference>
<dbReference type="Proteomes" id="UP001210925">
    <property type="component" value="Unassembled WGS sequence"/>
</dbReference>
<gene>
    <name evidence="2" type="ORF">HK103_006205</name>
</gene>
<feature type="domain" description="Peptidase S9 prolyl oligopeptidase catalytic" evidence="1">
    <location>
        <begin position="108"/>
        <end position="233"/>
    </location>
</feature>
<dbReference type="SUPFAM" id="SSF53474">
    <property type="entry name" value="alpha/beta-Hydrolases"/>
    <property type="match status" value="1"/>
</dbReference>
<dbReference type="InterPro" id="IPR001375">
    <property type="entry name" value="Peptidase_S9_cat"/>
</dbReference>
<evidence type="ECO:0000259" key="1">
    <source>
        <dbReference type="Pfam" id="PF00326"/>
    </source>
</evidence>
<protein>
    <recommendedName>
        <fullName evidence="1">Peptidase S9 prolyl oligopeptidase catalytic domain-containing protein</fullName>
    </recommendedName>
</protein>
<dbReference type="PANTHER" id="PTHR47381:SF3">
    <property type="entry name" value="ALPHA_BETA-HYDROLASES SUPERFAMILY PROTEIN"/>
    <property type="match status" value="1"/>
</dbReference>
<evidence type="ECO:0000313" key="3">
    <source>
        <dbReference type="Proteomes" id="UP001210925"/>
    </source>
</evidence>
<dbReference type="PANTHER" id="PTHR47381">
    <property type="entry name" value="ALPHA/BETA-HYDROLASES SUPERFAMILY PROTEIN"/>
    <property type="match status" value="1"/>
</dbReference>
<reference evidence="2" key="1">
    <citation type="submission" date="2020-05" db="EMBL/GenBank/DDBJ databases">
        <title>Phylogenomic resolution of chytrid fungi.</title>
        <authorList>
            <person name="Stajich J.E."/>
            <person name="Amses K."/>
            <person name="Simmons R."/>
            <person name="Seto K."/>
            <person name="Myers J."/>
            <person name="Bonds A."/>
            <person name="Quandt C.A."/>
            <person name="Barry K."/>
            <person name="Liu P."/>
            <person name="Grigoriev I."/>
            <person name="Longcore J.E."/>
            <person name="James T.Y."/>
        </authorList>
    </citation>
    <scope>NUCLEOTIDE SEQUENCE</scope>
    <source>
        <strain evidence="2">PLAUS21</strain>
    </source>
</reference>
<name>A0AAD5UHZ6_9FUNG</name>
<accession>A0AAD5UHZ6</accession>
<evidence type="ECO:0000313" key="2">
    <source>
        <dbReference type="EMBL" id="KAJ3255569.1"/>
    </source>
</evidence>
<proteinExistence type="predicted"/>
<dbReference type="AlphaFoldDB" id="A0AAD5UHZ6"/>
<dbReference type="Pfam" id="PF00326">
    <property type="entry name" value="Peptidase_S9"/>
    <property type="match status" value="1"/>
</dbReference>
<keyword evidence="3" id="KW-1185">Reference proteome</keyword>
<organism evidence="2 3">
    <name type="scientific">Boothiomyces macroporosus</name>
    <dbReference type="NCBI Taxonomy" id="261099"/>
    <lineage>
        <taxon>Eukaryota</taxon>
        <taxon>Fungi</taxon>
        <taxon>Fungi incertae sedis</taxon>
        <taxon>Chytridiomycota</taxon>
        <taxon>Chytridiomycota incertae sedis</taxon>
        <taxon>Chytridiomycetes</taxon>
        <taxon>Rhizophydiales</taxon>
        <taxon>Terramycetaceae</taxon>
        <taxon>Boothiomyces</taxon>
    </lineage>
</organism>
<dbReference type="Gene3D" id="3.40.50.1820">
    <property type="entry name" value="alpha/beta hydrolase"/>
    <property type="match status" value="1"/>
</dbReference>
<dbReference type="GO" id="GO:0008236">
    <property type="term" value="F:serine-type peptidase activity"/>
    <property type="evidence" value="ECO:0007669"/>
    <property type="project" value="InterPro"/>
</dbReference>
<dbReference type="InterPro" id="IPR029058">
    <property type="entry name" value="AB_hydrolase_fold"/>
</dbReference>